<evidence type="ECO:0000259" key="1">
    <source>
        <dbReference type="Pfam" id="PF00027"/>
    </source>
</evidence>
<dbReference type="Gene3D" id="2.60.120.10">
    <property type="entry name" value="Jelly Rolls"/>
    <property type="match status" value="1"/>
</dbReference>
<reference evidence="2" key="1">
    <citation type="journal article" date="2020" name="mSystems">
        <title>Genome- and Community-Level Interaction Insights into Carbon Utilization and Element Cycling Functions of Hydrothermarchaeota in Hydrothermal Sediment.</title>
        <authorList>
            <person name="Zhou Z."/>
            <person name="Liu Y."/>
            <person name="Xu W."/>
            <person name="Pan J."/>
            <person name="Luo Z.H."/>
            <person name="Li M."/>
        </authorList>
    </citation>
    <scope>NUCLEOTIDE SEQUENCE [LARGE SCALE GENOMIC DNA]</scope>
    <source>
        <strain evidence="2">SpSt-479</strain>
    </source>
</reference>
<protein>
    <submittedName>
        <fullName evidence="2">Crp/Fnr family transcriptional regulator</fullName>
    </submittedName>
</protein>
<accession>A0A7V2ZMB5</accession>
<proteinExistence type="predicted"/>
<dbReference type="InterPro" id="IPR000595">
    <property type="entry name" value="cNMP-bd_dom"/>
</dbReference>
<dbReference type="AlphaFoldDB" id="A0A7V2ZMB5"/>
<dbReference type="InterPro" id="IPR014710">
    <property type="entry name" value="RmlC-like_jellyroll"/>
</dbReference>
<name>A0A7V2ZMB5_9BACT</name>
<comment type="caution">
    <text evidence="2">The sequence shown here is derived from an EMBL/GenBank/DDBJ whole genome shotgun (WGS) entry which is preliminary data.</text>
</comment>
<dbReference type="SUPFAM" id="SSF51206">
    <property type="entry name" value="cAMP-binding domain-like"/>
    <property type="match status" value="1"/>
</dbReference>
<evidence type="ECO:0000313" key="2">
    <source>
        <dbReference type="EMBL" id="HFI92606.1"/>
    </source>
</evidence>
<dbReference type="InterPro" id="IPR018490">
    <property type="entry name" value="cNMP-bd_dom_sf"/>
</dbReference>
<dbReference type="EMBL" id="DSUJ01000011">
    <property type="protein sequence ID" value="HFI92606.1"/>
    <property type="molecule type" value="Genomic_DNA"/>
</dbReference>
<dbReference type="Pfam" id="PF00027">
    <property type="entry name" value="cNMP_binding"/>
    <property type="match status" value="1"/>
</dbReference>
<organism evidence="2">
    <name type="scientific">Ignavibacterium album</name>
    <dbReference type="NCBI Taxonomy" id="591197"/>
    <lineage>
        <taxon>Bacteria</taxon>
        <taxon>Pseudomonadati</taxon>
        <taxon>Ignavibacteriota</taxon>
        <taxon>Ignavibacteria</taxon>
        <taxon>Ignavibacteriales</taxon>
        <taxon>Ignavibacteriaceae</taxon>
        <taxon>Ignavibacterium</taxon>
    </lineage>
</organism>
<dbReference type="CDD" id="cd00038">
    <property type="entry name" value="CAP_ED"/>
    <property type="match status" value="1"/>
</dbReference>
<sequence length="192" mass="22458">MFSLLRAHIEKRVHLTDEEFNICTKYFISKKLKKHQFLLNEGDVCRYIGFVNSGCLREYKIDSKGTEHILQFAIEDWWVSDLHSFLSGLPASYNIDALQDSEVLLLEKSAREELLNNCPKMERFFRLLIEANHIASQQRIVDSLSASAEERYIKFIKTYPKIFEQVPQNQIASYLGITPQSLSRIRKELLQK</sequence>
<gene>
    <name evidence="2" type="ORF">ENS31_13895</name>
</gene>
<feature type="domain" description="Cyclic nucleotide-binding" evidence="1">
    <location>
        <begin position="30"/>
        <end position="117"/>
    </location>
</feature>